<reference evidence="1 2" key="1">
    <citation type="journal article" date="2016" name="Nat. Commun.">
        <title>Thousands of microbial genomes shed light on interconnected biogeochemical processes in an aquifer system.</title>
        <authorList>
            <person name="Anantharaman K."/>
            <person name="Brown C.T."/>
            <person name="Hug L.A."/>
            <person name="Sharon I."/>
            <person name="Castelle C.J."/>
            <person name="Probst A.J."/>
            <person name="Thomas B.C."/>
            <person name="Singh A."/>
            <person name="Wilkins M.J."/>
            <person name="Karaoz U."/>
            <person name="Brodie E.L."/>
            <person name="Williams K.H."/>
            <person name="Hubbard S.S."/>
            <person name="Banfield J.F."/>
        </authorList>
    </citation>
    <scope>NUCLEOTIDE SEQUENCE [LARGE SCALE GENOMIC DNA]</scope>
</reference>
<proteinExistence type="predicted"/>
<dbReference type="Pfam" id="PF05973">
    <property type="entry name" value="Gp49"/>
    <property type="match status" value="1"/>
</dbReference>
<sequence>MSIKNFEIRFFDEALDFIYQLSEADKAKILAHIKTMETDFDTVYTKLLKSPIRELVVKKYRLLFFIKKNTIYFVRGFIKKSQKTPIQEIHKAEDIYKMMQ</sequence>
<accession>A0A1G2SF61</accession>
<organism evidence="1 2">
    <name type="scientific">Candidatus Yonathbacteria bacterium RIFCSPLOWO2_01_FULL_47_33b</name>
    <dbReference type="NCBI Taxonomy" id="1802727"/>
    <lineage>
        <taxon>Bacteria</taxon>
        <taxon>Candidatus Yonathiibacteriota</taxon>
    </lineage>
</organism>
<evidence type="ECO:0008006" key="3">
    <source>
        <dbReference type="Google" id="ProtNLM"/>
    </source>
</evidence>
<evidence type="ECO:0000313" key="1">
    <source>
        <dbReference type="EMBL" id="OHA83289.1"/>
    </source>
</evidence>
<comment type="caution">
    <text evidence="1">The sequence shown here is derived from an EMBL/GenBank/DDBJ whole genome shotgun (WGS) entry which is preliminary data.</text>
</comment>
<dbReference type="Proteomes" id="UP000177987">
    <property type="component" value="Unassembled WGS sequence"/>
</dbReference>
<evidence type="ECO:0000313" key="2">
    <source>
        <dbReference type="Proteomes" id="UP000177987"/>
    </source>
</evidence>
<protein>
    <recommendedName>
        <fullName evidence="3">Addiction module toxin RelE</fullName>
    </recommendedName>
</protein>
<dbReference type="AlphaFoldDB" id="A0A1G2SF61"/>
<gene>
    <name evidence="1" type="ORF">A2937_04015</name>
</gene>
<dbReference type="STRING" id="1802727.A2937_04015"/>
<dbReference type="EMBL" id="MHUW01000019">
    <property type="protein sequence ID" value="OHA83289.1"/>
    <property type="molecule type" value="Genomic_DNA"/>
</dbReference>
<name>A0A1G2SF61_9BACT</name>
<dbReference type="InterPro" id="IPR009241">
    <property type="entry name" value="HigB-like"/>
</dbReference>